<evidence type="ECO:0000256" key="2">
    <source>
        <dbReference type="ARBA" id="ARBA00008829"/>
    </source>
</evidence>
<evidence type="ECO:0000256" key="3">
    <source>
        <dbReference type="ARBA" id="ARBA00022723"/>
    </source>
</evidence>
<feature type="domain" description="Amidohydrolase-related" evidence="5">
    <location>
        <begin position="52"/>
        <end position="437"/>
    </location>
</feature>
<dbReference type="Pfam" id="PF01979">
    <property type="entry name" value="Amidohydro_1"/>
    <property type="match status" value="1"/>
</dbReference>
<evidence type="ECO:0000256" key="4">
    <source>
        <dbReference type="ARBA" id="ARBA00022801"/>
    </source>
</evidence>
<keyword evidence="7" id="KW-1185">Reference proteome</keyword>
<dbReference type="RefSeq" id="WP_209454152.1">
    <property type="nucleotide sequence ID" value="NZ_JAGGLT010000020.1"/>
</dbReference>
<sequence length="462" mass="50800">MRKYDLIIKRGTVVTASDAFKSDVAVKDGIIVALGQDITGDGANIIDAEGKYVFPGGIDVHTHLEMPFGGTVSSDDFETGTIAAACGGTTTIVDFAIQAKGQSLQQAAETWHKKADGKAVIDYGFHIAITDMNEDILNEMPRAIKNGYSSFKLFMTYDGLKVNDDVLLKALIMAKENGGLICVHAENYYIIDYLIKKFYKEGKIEPKYHAMSRPTVAEAEAVSRAIKIASFANAPLYIVHLSCKESLIELARAREQRLPVMAETCPQYLLLSEEKYEEPNFMGAKYVMSPPLRPKENLNSLWDGLAKGEIQAVSTDHCPFFLKGQKDLGLEFFGKIPNGAPGIETRMALMYSYGADMGKLSLQRFVEVTATNPAKIFGLYPSKGTIAVGSDADIVIFDPNVKKVITKSKLHENVDYTPYEGFEVTGYPVITILRGNIIVENGNFIGRKGFGKFLKRQAPILV</sequence>
<dbReference type="EC" id="3.5.2.2" evidence="6"/>
<accession>A0ABS4NH98</accession>
<dbReference type="SUPFAM" id="SSF51338">
    <property type="entry name" value="Composite domain of metallo-dependent hydrolases"/>
    <property type="match status" value="2"/>
</dbReference>
<proteinExistence type="inferred from homology"/>
<evidence type="ECO:0000313" key="6">
    <source>
        <dbReference type="EMBL" id="MBP2072383.1"/>
    </source>
</evidence>
<comment type="caution">
    <text evidence="6">The sequence shown here is derived from an EMBL/GenBank/DDBJ whole genome shotgun (WGS) entry which is preliminary data.</text>
</comment>
<dbReference type="InterPro" id="IPR050378">
    <property type="entry name" value="Metallo-dep_Hydrolases_sf"/>
</dbReference>
<keyword evidence="3" id="KW-0479">Metal-binding</keyword>
<dbReference type="NCBIfam" id="TIGR02033">
    <property type="entry name" value="D-hydantoinase"/>
    <property type="match status" value="1"/>
</dbReference>
<protein>
    <submittedName>
        <fullName evidence="6">Dihydropyrimidinase</fullName>
        <ecNumber evidence="6">3.5.2.2</ecNumber>
    </submittedName>
</protein>
<reference evidence="6" key="1">
    <citation type="submission" date="2021-03" db="EMBL/GenBank/DDBJ databases">
        <title>Genomic Encyclopedia of Type Strains, Phase IV (KMG-IV): sequencing the most valuable type-strain genomes for metagenomic binning, comparative biology and taxonomic classification.</title>
        <authorList>
            <person name="Goeker M."/>
        </authorList>
    </citation>
    <scope>NUCLEOTIDE SEQUENCE</scope>
    <source>
        <strain evidence="6">DSM 101588</strain>
    </source>
</reference>
<dbReference type="CDD" id="cd01314">
    <property type="entry name" value="D-HYD"/>
    <property type="match status" value="1"/>
</dbReference>
<name>A0ABS4NH98_9THEO</name>
<gene>
    <name evidence="6" type="ORF">J2Z80_001914</name>
</gene>
<dbReference type="PANTHER" id="PTHR11647">
    <property type="entry name" value="HYDRANTOINASE/DIHYDROPYRIMIDINASE FAMILY MEMBER"/>
    <property type="match status" value="1"/>
</dbReference>
<dbReference type="PANTHER" id="PTHR11647:SF1">
    <property type="entry name" value="COLLAPSIN RESPONSE MEDIATOR PROTEIN"/>
    <property type="match status" value="1"/>
</dbReference>
<dbReference type="GO" id="GO:0004157">
    <property type="term" value="F:dihydropyrimidinase activity"/>
    <property type="evidence" value="ECO:0007669"/>
    <property type="project" value="UniProtKB-EC"/>
</dbReference>
<evidence type="ECO:0000313" key="7">
    <source>
        <dbReference type="Proteomes" id="UP001166402"/>
    </source>
</evidence>
<evidence type="ECO:0000256" key="1">
    <source>
        <dbReference type="ARBA" id="ARBA00001947"/>
    </source>
</evidence>
<dbReference type="InterPro" id="IPR032466">
    <property type="entry name" value="Metal_Hydrolase"/>
</dbReference>
<evidence type="ECO:0000259" key="5">
    <source>
        <dbReference type="Pfam" id="PF01979"/>
    </source>
</evidence>
<dbReference type="InterPro" id="IPR011778">
    <property type="entry name" value="Hydantoinase/dihydroPyrase"/>
</dbReference>
<organism evidence="6 7">
    <name type="scientific">Thermoanaerobacterium butyriciformans</name>
    <dbReference type="NCBI Taxonomy" id="1702242"/>
    <lineage>
        <taxon>Bacteria</taxon>
        <taxon>Bacillati</taxon>
        <taxon>Bacillota</taxon>
        <taxon>Clostridia</taxon>
        <taxon>Thermoanaerobacterales</taxon>
        <taxon>Thermoanaerobacteraceae</taxon>
        <taxon>Thermoanaerobacterium</taxon>
    </lineage>
</organism>
<dbReference type="SUPFAM" id="SSF51556">
    <property type="entry name" value="Metallo-dependent hydrolases"/>
    <property type="match status" value="1"/>
</dbReference>
<dbReference type="Gene3D" id="3.20.20.140">
    <property type="entry name" value="Metal-dependent hydrolases"/>
    <property type="match status" value="1"/>
</dbReference>
<dbReference type="InterPro" id="IPR011059">
    <property type="entry name" value="Metal-dep_hydrolase_composite"/>
</dbReference>
<comment type="cofactor">
    <cofactor evidence="1">
        <name>Zn(2+)</name>
        <dbReference type="ChEBI" id="CHEBI:29105"/>
    </cofactor>
</comment>
<dbReference type="Gene3D" id="2.30.40.10">
    <property type="entry name" value="Urease, subunit C, domain 1"/>
    <property type="match status" value="1"/>
</dbReference>
<comment type="similarity">
    <text evidence="2">Belongs to the metallo-dependent hydrolases superfamily. Hydantoinase/dihydropyrimidinase family.</text>
</comment>
<dbReference type="Proteomes" id="UP001166402">
    <property type="component" value="Unassembled WGS sequence"/>
</dbReference>
<dbReference type="InterPro" id="IPR006680">
    <property type="entry name" value="Amidohydro-rel"/>
</dbReference>
<dbReference type="EMBL" id="JAGGLT010000020">
    <property type="protein sequence ID" value="MBP2072383.1"/>
    <property type="molecule type" value="Genomic_DNA"/>
</dbReference>
<keyword evidence="4 6" id="KW-0378">Hydrolase</keyword>